<proteinExistence type="predicted"/>
<comment type="caution">
    <text evidence="2">The sequence shown here is derived from an EMBL/GenBank/DDBJ whole genome shotgun (WGS) entry which is preliminary data.</text>
</comment>
<dbReference type="Proteomes" id="UP001231370">
    <property type="component" value="Unassembled WGS sequence"/>
</dbReference>
<keyword evidence="1" id="KW-0732">Signal</keyword>
<dbReference type="EMBL" id="JAQPOK010000041">
    <property type="protein sequence ID" value="MDJ1178292.1"/>
    <property type="molecule type" value="Genomic_DNA"/>
</dbReference>
<dbReference type="RefSeq" id="WP_283761615.1">
    <property type="nucleotide sequence ID" value="NZ_JAQPOK010000041.1"/>
</dbReference>
<feature type="chain" id="PRO_5045918590" description="SPOR domain-containing protein" evidence="1">
    <location>
        <begin position="32"/>
        <end position="248"/>
    </location>
</feature>
<feature type="signal peptide" evidence="1">
    <location>
        <begin position="1"/>
        <end position="31"/>
    </location>
</feature>
<name>A0ABT7BGI2_9CYAN</name>
<evidence type="ECO:0000256" key="1">
    <source>
        <dbReference type="SAM" id="SignalP"/>
    </source>
</evidence>
<organism evidence="2 3">
    <name type="scientific">Roseofilum halophilum BLCC-M91</name>
    <dbReference type="NCBI Taxonomy" id="3022259"/>
    <lineage>
        <taxon>Bacteria</taxon>
        <taxon>Bacillati</taxon>
        <taxon>Cyanobacteriota</taxon>
        <taxon>Cyanophyceae</taxon>
        <taxon>Desertifilales</taxon>
        <taxon>Desertifilaceae</taxon>
        <taxon>Roseofilum</taxon>
        <taxon>Roseofilum halophilum</taxon>
    </lineage>
</organism>
<keyword evidence="3" id="KW-1185">Reference proteome</keyword>
<evidence type="ECO:0000313" key="3">
    <source>
        <dbReference type="Proteomes" id="UP001231370"/>
    </source>
</evidence>
<sequence length="248" mass="26991">MNDQKHHSRLNLAILLGSLGLGLMVSPSARAQPFLLPPPEIQQQPMNFPPPPPSNALPRIPGNPNPPYVNPSFYPYVVVVNGNSPLLLEQVQRIVPDAFVRQMGGRTVIQAGAFQFNGSAQERLSELRSRGILAEVVTRQGETLAGGSTYPAPTYPTPTPPANPINPNPAGVWDKGYYVVIPSSQDNVTVIANRVRQIVPNTVSVMAKRSRRGMHVAVGPYANRSEAAEMMLFLHNSGLNNARVYFGR</sequence>
<accession>A0ABT7BGI2</accession>
<protein>
    <recommendedName>
        <fullName evidence="4">SPOR domain-containing protein</fullName>
    </recommendedName>
</protein>
<reference evidence="2 3" key="1">
    <citation type="submission" date="2023-01" db="EMBL/GenBank/DDBJ databases">
        <title>Novel diversity within Roseofilum (Cyanobacteria; Desertifilaceae) from marine benthic mats with descriptions of four novel species.</title>
        <authorList>
            <person name="Wang Y."/>
            <person name="Berthold D.E."/>
            <person name="Hu J."/>
            <person name="Lefler F.W."/>
            <person name="Laughinghouse H.D. IV."/>
        </authorList>
    </citation>
    <scope>NUCLEOTIDE SEQUENCE [LARGE SCALE GENOMIC DNA]</scope>
    <source>
        <strain evidence="2 3">BLCC-M91</strain>
    </source>
</reference>
<evidence type="ECO:0008006" key="4">
    <source>
        <dbReference type="Google" id="ProtNLM"/>
    </source>
</evidence>
<evidence type="ECO:0000313" key="2">
    <source>
        <dbReference type="EMBL" id="MDJ1178292.1"/>
    </source>
</evidence>
<gene>
    <name evidence="2" type="ORF">PJF56_05405</name>
</gene>